<dbReference type="Proteomes" id="UP001164539">
    <property type="component" value="Chromosome 4"/>
</dbReference>
<gene>
    <name evidence="1" type="ORF">OWV82_008632</name>
</gene>
<proteinExistence type="predicted"/>
<evidence type="ECO:0000313" key="2">
    <source>
        <dbReference type="Proteomes" id="UP001164539"/>
    </source>
</evidence>
<sequence length="142" mass="16069">MLYYALEWPDPPPINKSFALLSKRGRIPSYLGRWDAQLPKHLGTQKPTSLHPKEFLKWPIKQENIMQGLLERHETTLGLGSSQAGTMQILPDTVQTVRRAQVGDYMPAGRVKLCHLSTKEVADQLGGILRMKVFGHERRLVG</sequence>
<comment type="caution">
    <text evidence="1">The sequence shown here is derived from an EMBL/GenBank/DDBJ whole genome shotgun (WGS) entry which is preliminary data.</text>
</comment>
<evidence type="ECO:0000313" key="1">
    <source>
        <dbReference type="EMBL" id="KAJ4720879.1"/>
    </source>
</evidence>
<dbReference type="EMBL" id="CM051397">
    <property type="protein sequence ID" value="KAJ4720879.1"/>
    <property type="molecule type" value="Genomic_DNA"/>
</dbReference>
<name>A0ACC1YBU4_MELAZ</name>
<organism evidence="1 2">
    <name type="scientific">Melia azedarach</name>
    <name type="common">Chinaberry tree</name>
    <dbReference type="NCBI Taxonomy" id="155640"/>
    <lineage>
        <taxon>Eukaryota</taxon>
        <taxon>Viridiplantae</taxon>
        <taxon>Streptophyta</taxon>
        <taxon>Embryophyta</taxon>
        <taxon>Tracheophyta</taxon>
        <taxon>Spermatophyta</taxon>
        <taxon>Magnoliopsida</taxon>
        <taxon>eudicotyledons</taxon>
        <taxon>Gunneridae</taxon>
        <taxon>Pentapetalae</taxon>
        <taxon>rosids</taxon>
        <taxon>malvids</taxon>
        <taxon>Sapindales</taxon>
        <taxon>Meliaceae</taxon>
        <taxon>Melia</taxon>
    </lineage>
</organism>
<reference evidence="1 2" key="1">
    <citation type="journal article" date="2023" name="Science">
        <title>Complex scaffold remodeling in plant triterpene biosynthesis.</title>
        <authorList>
            <person name="De La Pena R."/>
            <person name="Hodgson H."/>
            <person name="Liu J.C."/>
            <person name="Stephenson M.J."/>
            <person name="Martin A.C."/>
            <person name="Owen C."/>
            <person name="Harkess A."/>
            <person name="Leebens-Mack J."/>
            <person name="Jimenez L.E."/>
            <person name="Osbourn A."/>
            <person name="Sattely E.S."/>
        </authorList>
    </citation>
    <scope>NUCLEOTIDE SEQUENCE [LARGE SCALE GENOMIC DNA]</scope>
    <source>
        <strain evidence="2">cv. JPN11</strain>
        <tissue evidence="1">Leaf</tissue>
    </source>
</reference>
<accession>A0ACC1YBU4</accession>
<keyword evidence="2" id="KW-1185">Reference proteome</keyword>
<protein>
    <submittedName>
        <fullName evidence="1">Uncharacterized protein</fullName>
    </submittedName>
</protein>